<keyword evidence="1" id="KW-0505">Motor protein</keyword>
<dbReference type="Proteomes" id="UP000030758">
    <property type="component" value="Unassembled WGS sequence"/>
</dbReference>
<keyword evidence="1" id="KW-0963">Cytoplasm</keyword>
<proteinExistence type="inferred from homology"/>
<dbReference type="PANTHER" id="PTHR11886:SF35">
    <property type="entry name" value="DYNEIN LIGHT CHAIN"/>
    <property type="match status" value="1"/>
</dbReference>
<dbReference type="GO" id="GO:0007017">
    <property type="term" value="P:microtubule-based process"/>
    <property type="evidence" value="ECO:0007669"/>
    <property type="project" value="InterPro"/>
</dbReference>
<dbReference type="Gene3D" id="3.30.740.10">
    <property type="entry name" value="Protein Inhibitor Of Neuronal Nitric Oxide Synthase"/>
    <property type="match status" value="1"/>
</dbReference>
<protein>
    <recommendedName>
        <fullName evidence="1">Dynein light chain</fullName>
    </recommendedName>
</protein>
<dbReference type="AlphaFoldDB" id="A0A085NUV1"/>
<dbReference type="GO" id="GO:0005874">
    <property type="term" value="C:microtubule"/>
    <property type="evidence" value="ECO:0007669"/>
    <property type="project" value="UniProtKB-KW"/>
</dbReference>
<comment type="subcellular location">
    <subcellularLocation>
        <location evidence="1">Cytoplasm</location>
        <location evidence="1">Cytoskeleton</location>
    </subcellularLocation>
</comment>
<evidence type="ECO:0000256" key="1">
    <source>
        <dbReference type="RuleBase" id="RU365010"/>
    </source>
</evidence>
<keyword evidence="1" id="KW-0206">Cytoskeleton</keyword>
<accession>A0A085NUV1</accession>
<dbReference type="InterPro" id="IPR037177">
    <property type="entry name" value="DLC_sf"/>
</dbReference>
<evidence type="ECO:0000313" key="2">
    <source>
        <dbReference type="EMBL" id="KFD73247.1"/>
    </source>
</evidence>
<name>A0A085NUV1_9BILA</name>
<dbReference type="InterPro" id="IPR001372">
    <property type="entry name" value="Dynein_light_chain_typ-1/2"/>
</dbReference>
<sequence>MHNEMTDDMLKVVVLKAEQVLNDYDDEEKVKKFLDNFDSPAWQVIVGRSFGVDITYDYESFAYFFLGDVAFMVFRKLR</sequence>
<keyword evidence="1" id="KW-0243">Dynein</keyword>
<dbReference type="SMART" id="SM01375">
    <property type="entry name" value="Dynein_light"/>
    <property type="match status" value="1"/>
</dbReference>
<gene>
    <name evidence="2" type="ORF">M514_14587</name>
</gene>
<dbReference type="PANTHER" id="PTHR11886">
    <property type="entry name" value="DYNEIN LIGHT CHAIN"/>
    <property type="match status" value="1"/>
</dbReference>
<dbReference type="GO" id="GO:0005868">
    <property type="term" value="C:cytoplasmic dynein complex"/>
    <property type="evidence" value="ECO:0007669"/>
    <property type="project" value="TreeGrafter"/>
</dbReference>
<dbReference type="GO" id="GO:0045505">
    <property type="term" value="F:dynein intermediate chain binding"/>
    <property type="evidence" value="ECO:0007669"/>
    <property type="project" value="TreeGrafter"/>
</dbReference>
<comment type="similarity">
    <text evidence="1">Belongs to the dynein light chain family.</text>
</comment>
<dbReference type="CDD" id="cd21450">
    <property type="entry name" value="DLC-like_DYNLL1-like"/>
    <property type="match status" value="1"/>
</dbReference>
<dbReference type="EMBL" id="KL367474">
    <property type="protein sequence ID" value="KFD73247.1"/>
    <property type="molecule type" value="Genomic_DNA"/>
</dbReference>
<dbReference type="SUPFAM" id="SSF54648">
    <property type="entry name" value="DLC"/>
    <property type="match status" value="1"/>
</dbReference>
<organism evidence="2">
    <name type="scientific">Trichuris suis</name>
    <name type="common">pig whipworm</name>
    <dbReference type="NCBI Taxonomy" id="68888"/>
    <lineage>
        <taxon>Eukaryota</taxon>
        <taxon>Metazoa</taxon>
        <taxon>Ecdysozoa</taxon>
        <taxon>Nematoda</taxon>
        <taxon>Enoplea</taxon>
        <taxon>Dorylaimia</taxon>
        <taxon>Trichinellida</taxon>
        <taxon>Trichuridae</taxon>
        <taxon>Trichuris</taxon>
    </lineage>
</organism>
<dbReference type="Pfam" id="PF01221">
    <property type="entry name" value="Dynein_light"/>
    <property type="match status" value="1"/>
</dbReference>
<keyword evidence="1" id="KW-0493">Microtubule</keyword>
<reference evidence="2" key="1">
    <citation type="journal article" date="2014" name="Nat. Genet.">
        <title>Genome and transcriptome of the porcine whipworm Trichuris suis.</title>
        <authorList>
            <person name="Jex A.R."/>
            <person name="Nejsum P."/>
            <person name="Schwarz E.M."/>
            <person name="Hu L."/>
            <person name="Young N.D."/>
            <person name="Hall R.S."/>
            <person name="Korhonen P.K."/>
            <person name="Liao S."/>
            <person name="Thamsborg S."/>
            <person name="Xia J."/>
            <person name="Xu P."/>
            <person name="Wang S."/>
            <person name="Scheerlinck J.P."/>
            <person name="Hofmann A."/>
            <person name="Sternberg P.W."/>
            <person name="Wang J."/>
            <person name="Gasser R.B."/>
        </authorList>
    </citation>
    <scope>NUCLEOTIDE SEQUENCE [LARGE SCALE GENOMIC DNA]</scope>
    <source>
        <strain evidence="2">DCEP-RM93F</strain>
    </source>
</reference>